<name>A0A2U1F7R9_9PORP</name>
<feature type="transmembrane region" description="Helical" evidence="8">
    <location>
        <begin position="180"/>
        <end position="198"/>
    </location>
</feature>
<keyword evidence="5 8" id="KW-0812">Transmembrane</keyword>
<dbReference type="EMBL" id="QEKY01000016">
    <property type="protein sequence ID" value="PVZ08020.1"/>
    <property type="molecule type" value="Genomic_DNA"/>
</dbReference>
<comment type="pathway">
    <text evidence="8">Quinol/quinone metabolism; menaquinone biosynthesis; menaquinol from 1,4-dihydroxy-2-naphthoate: step 1/2.</text>
</comment>
<keyword evidence="2 8" id="KW-0474">Menaquinone biosynthesis</keyword>
<dbReference type="HAMAP" id="MF_01937">
    <property type="entry name" value="MenA_1"/>
    <property type="match status" value="1"/>
</dbReference>
<organism evidence="10 11">
    <name type="scientific">Porphyromonas loveana</name>
    <dbReference type="NCBI Taxonomy" id="1884669"/>
    <lineage>
        <taxon>Bacteria</taxon>
        <taxon>Pseudomonadati</taxon>
        <taxon>Bacteroidota</taxon>
        <taxon>Bacteroidia</taxon>
        <taxon>Bacteroidales</taxon>
        <taxon>Porphyromonadaceae</taxon>
        <taxon>Porphyromonas</taxon>
    </lineage>
</organism>
<evidence type="ECO:0000313" key="10">
    <source>
        <dbReference type="EMBL" id="PVZ08020.1"/>
    </source>
</evidence>
<keyword evidence="3 8" id="KW-1003">Cell membrane</keyword>
<evidence type="ECO:0000256" key="9">
    <source>
        <dbReference type="NCBIfam" id="TIGR00751"/>
    </source>
</evidence>
<evidence type="ECO:0000256" key="1">
    <source>
        <dbReference type="ARBA" id="ARBA00004141"/>
    </source>
</evidence>
<keyword evidence="11" id="KW-1185">Reference proteome</keyword>
<comment type="function">
    <text evidence="8">Conversion of 1,4-dihydroxy-2-naphthoate (DHNA) to demethylmenaquinone (DMK).</text>
</comment>
<dbReference type="AlphaFoldDB" id="A0A2U1F7R9"/>
<dbReference type="OrthoDB" id="9767568at2"/>
<dbReference type="GO" id="GO:0042371">
    <property type="term" value="P:vitamin K biosynthetic process"/>
    <property type="evidence" value="ECO:0007669"/>
    <property type="project" value="TreeGrafter"/>
</dbReference>
<protein>
    <recommendedName>
        <fullName evidence="8 9">1,4-dihydroxy-2-naphthoate octaprenyltransferase</fullName>
        <shortName evidence="8">DHNA-octaprenyltransferase</shortName>
        <ecNumber evidence="8 9">2.5.1.74</ecNumber>
    </recommendedName>
</protein>
<dbReference type="GeneID" id="94551313"/>
<evidence type="ECO:0000256" key="7">
    <source>
        <dbReference type="ARBA" id="ARBA00023136"/>
    </source>
</evidence>
<accession>A0A2U1F7R9</accession>
<proteinExistence type="inferred from homology"/>
<dbReference type="InterPro" id="IPR026046">
    <property type="entry name" value="UBIAD1"/>
</dbReference>
<dbReference type="Gene3D" id="1.10.357.140">
    <property type="entry name" value="UbiA prenyltransferase"/>
    <property type="match status" value="1"/>
</dbReference>
<dbReference type="NCBIfam" id="TIGR00751">
    <property type="entry name" value="menA"/>
    <property type="match status" value="1"/>
</dbReference>
<comment type="similarity">
    <text evidence="8">Belongs to the MenA family. Type 1 subfamily.</text>
</comment>
<evidence type="ECO:0000313" key="11">
    <source>
        <dbReference type="Proteomes" id="UP000245462"/>
    </source>
</evidence>
<feature type="transmembrane region" description="Helical" evidence="8">
    <location>
        <begin position="96"/>
        <end position="114"/>
    </location>
</feature>
<evidence type="ECO:0000256" key="2">
    <source>
        <dbReference type="ARBA" id="ARBA00022428"/>
    </source>
</evidence>
<dbReference type="InterPro" id="IPR000537">
    <property type="entry name" value="UbiA_prenyltransferase"/>
</dbReference>
<sequence>MNAKSSPSASRAWLALLRPHTLPASISPVAVALAYALTDGTFRPLQAILALVVAVTAQTVSNVANDWFDYKKGADTDARVGFERGISKGWLSERQVLGALFFFIILLALSGFALCAVSSWWMLGVGIVVAIGALAYSAGPYPLAYHGLGEVAVFVFYGLVPVLFTYYVQAGHFPMELWHLGASMGFAGVNILVVNNYRDYAEDRRSGKRTILVIKGRDLGPRLYLACGLLSIMVLYPFYSAPGFLFLLLYLAFFMANYRRLSTQDGAALNPLLARTARALFLLAAVTIAMLYLS</sequence>
<reference evidence="10 11" key="1">
    <citation type="submission" date="2018-04" db="EMBL/GenBank/DDBJ databases">
        <title>Genomic Encyclopedia of Type Strains, Phase IV (KMG-IV): sequencing the most valuable type-strain genomes for metagenomic binning, comparative biology and taxonomic classification.</title>
        <authorList>
            <person name="Goeker M."/>
        </authorList>
    </citation>
    <scope>NUCLEOTIDE SEQUENCE [LARGE SCALE GENOMIC DNA]</scope>
    <source>
        <strain evidence="10 11">DSM 28520</strain>
    </source>
</reference>
<evidence type="ECO:0000256" key="6">
    <source>
        <dbReference type="ARBA" id="ARBA00022989"/>
    </source>
</evidence>
<evidence type="ECO:0000256" key="3">
    <source>
        <dbReference type="ARBA" id="ARBA00022475"/>
    </source>
</evidence>
<comment type="catalytic activity">
    <reaction evidence="8">
        <text>an all-trans-polyprenyl diphosphate + 1,4-dihydroxy-2-naphthoate + H(+) = a 2-demethylmenaquinol + CO2 + diphosphate</text>
        <dbReference type="Rhea" id="RHEA:26478"/>
        <dbReference type="Rhea" id="RHEA-COMP:9563"/>
        <dbReference type="Rhea" id="RHEA-COMP:9564"/>
        <dbReference type="ChEBI" id="CHEBI:11173"/>
        <dbReference type="ChEBI" id="CHEBI:15378"/>
        <dbReference type="ChEBI" id="CHEBI:16526"/>
        <dbReference type="ChEBI" id="CHEBI:33019"/>
        <dbReference type="ChEBI" id="CHEBI:55437"/>
        <dbReference type="ChEBI" id="CHEBI:58914"/>
        <dbReference type="EC" id="2.5.1.74"/>
    </reaction>
</comment>
<keyword evidence="4 8" id="KW-0808">Transferase</keyword>
<feature type="transmembrane region" description="Helical" evidence="8">
    <location>
        <begin position="120"/>
        <end position="139"/>
    </location>
</feature>
<dbReference type="GO" id="GO:0009234">
    <property type="term" value="P:menaquinone biosynthetic process"/>
    <property type="evidence" value="ECO:0007669"/>
    <property type="project" value="UniProtKB-UniRule"/>
</dbReference>
<dbReference type="RefSeq" id="WP_116679850.1">
    <property type="nucleotide sequence ID" value="NZ_QEKY01000016.1"/>
</dbReference>
<dbReference type="PANTHER" id="PTHR13929:SF0">
    <property type="entry name" value="UBIA PRENYLTRANSFERASE DOMAIN-CONTAINING PROTEIN 1"/>
    <property type="match status" value="1"/>
</dbReference>
<keyword evidence="6 8" id="KW-1133">Transmembrane helix</keyword>
<dbReference type="PIRSF" id="PIRSF005355">
    <property type="entry name" value="UBIAD1"/>
    <property type="match status" value="1"/>
</dbReference>
<dbReference type="InterPro" id="IPR004657">
    <property type="entry name" value="MenA"/>
</dbReference>
<evidence type="ECO:0000256" key="8">
    <source>
        <dbReference type="HAMAP-Rule" id="MF_01937"/>
    </source>
</evidence>
<dbReference type="InterPro" id="IPR044878">
    <property type="entry name" value="UbiA_sf"/>
</dbReference>
<feature type="transmembrane region" description="Helical" evidence="8">
    <location>
        <begin position="151"/>
        <end position="168"/>
    </location>
</feature>
<dbReference type="GO" id="GO:0005886">
    <property type="term" value="C:plasma membrane"/>
    <property type="evidence" value="ECO:0007669"/>
    <property type="project" value="UniProtKB-SubCell"/>
</dbReference>
<gene>
    <name evidence="8" type="primary">menA</name>
    <name evidence="10" type="ORF">C7382_1164</name>
</gene>
<evidence type="ECO:0000256" key="5">
    <source>
        <dbReference type="ARBA" id="ARBA00022692"/>
    </source>
</evidence>
<feature type="transmembrane region" description="Helical" evidence="8">
    <location>
        <begin position="44"/>
        <end position="64"/>
    </location>
</feature>
<comment type="subcellular location">
    <subcellularLocation>
        <location evidence="8">Cell membrane</location>
        <topology evidence="8">Multi-pass membrane protein</topology>
    </subcellularLocation>
    <subcellularLocation>
        <location evidence="1">Membrane</location>
        <topology evidence="1">Multi-pass membrane protein</topology>
    </subcellularLocation>
</comment>
<comment type="caution">
    <text evidence="10">The sequence shown here is derived from an EMBL/GenBank/DDBJ whole genome shotgun (WGS) entry which is preliminary data.</text>
</comment>
<feature type="transmembrane region" description="Helical" evidence="8">
    <location>
        <begin position="273"/>
        <end position="293"/>
    </location>
</feature>
<dbReference type="UniPathway" id="UPA00079">
    <property type="reaction ID" value="UER00168"/>
</dbReference>
<dbReference type="Pfam" id="PF01040">
    <property type="entry name" value="UbiA"/>
    <property type="match status" value="1"/>
</dbReference>
<evidence type="ECO:0000256" key="4">
    <source>
        <dbReference type="ARBA" id="ARBA00022679"/>
    </source>
</evidence>
<dbReference type="CDD" id="cd13962">
    <property type="entry name" value="PT_UbiA_UBIAD1"/>
    <property type="match status" value="1"/>
</dbReference>
<dbReference type="EC" id="2.5.1.74" evidence="8 9"/>
<dbReference type="GO" id="GO:0046428">
    <property type="term" value="F:1,4-dihydroxy-2-naphthoate polyprenyltransferase activity"/>
    <property type="evidence" value="ECO:0007669"/>
    <property type="project" value="UniProtKB-UniRule"/>
</dbReference>
<feature type="transmembrane region" description="Helical" evidence="8">
    <location>
        <begin position="244"/>
        <end position="261"/>
    </location>
</feature>
<keyword evidence="7 8" id="KW-0472">Membrane</keyword>
<dbReference type="Proteomes" id="UP000245462">
    <property type="component" value="Unassembled WGS sequence"/>
</dbReference>
<dbReference type="PANTHER" id="PTHR13929">
    <property type="entry name" value="1,4-DIHYDROXY-2-NAPHTHOATE OCTAPRENYLTRANSFERASE"/>
    <property type="match status" value="1"/>
</dbReference>